<dbReference type="Pfam" id="PF00239">
    <property type="entry name" value="Resolvase"/>
    <property type="match status" value="1"/>
</dbReference>
<evidence type="ECO:0000313" key="6">
    <source>
        <dbReference type="Proteomes" id="UP000260828"/>
    </source>
</evidence>
<dbReference type="Gene3D" id="3.90.1750.20">
    <property type="entry name" value="Putative Large Serine Recombinase, Chain B, Domain 2"/>
    <property type="match status" value="1"/>
</dbReference>
<keyword evidence="1" id="KW-0175">Coiled coil</keyword>
<dbReference type="PROSITE" id="PS51737">
    <property type="entry name" value="RECOMBINASE_DNA_BIND"/>
    <property type="match status" value="1"/>
</dbReference>
<gene>
    <name evidence="4" type="ORF">D3Z39_10580</name>
    <name evidence="5" type="ORF">DXC40_03375</name>
</gene>
<dbReference type="EMBL" id="QVME01000001">
    <property type="protein sequence ID" value="RGE70107.1"/>
    <property type="molecule type" value="Genomic_DNA"/>
</dbReference>
<dbReference type="GO" id="GO:0000150">
    <property type="term" value="F:DNA strand exchange activity"/>
    <property type="evidence" value="ECO:0007669"/>
    <property type="project" value="InterPro"/>
</dbReference>
<dbReference type="RefSeq" id="WP_065534192.1">
    <property type="nucleotide sequence ID" value="NZ_QVME01000001.1"/>
</dbReference>
<evidence type="ECO:0000313" key="5">
    <source>
        <dbReference type="EMBL" id="RGE70107.1"/>
    </source>
</evidence>
<dbReference type="InterPro" id="IPR025827">
    <property type="entry name" value="Zn_ribbon_recom_dom"/>
</dbReference>
<reference evidence="5 6" key="1">
    <citation type="submission" date="2018-08" db="EMBL/GenBank/DDBJ databases">
        <title>A genome reference for cultivated species of the human gut microbiota.</title>
        <authorList>
            <person name="Zou Y."/>
            <person name="Xue W."/>
            <person name="Luo G."/>
        </authorList>
    </citation>
    <scope>NUCLEOTIDE SEQUENCE [LARGE SCALE GENOMIC DNA]</scope>
    <source>
        <strain evidence="5 6">TF05-12AC</strain>
    </source>
</reference>
<organism evidence="5 6">
    <name type="scientific">Anaerotruncus colihominis</name>
    <dbReference type="NCBI Taxonomy" id="169435"/>
    <lineage>
        <taxon>Bacteria</taxon>
        <taxon>Bacillati</taxon>
        <taxon>Bacillota</taxon>
        <taxon>Clostridia</taxon>
        <taxon>Eubacteriales</taxon>
        <taxon>Oscillospiraceae</taxon>
        <taxon>Anaerotruncus</taxon>
    </lineage>
</organism>
<dbReference type="AlphaFoldDB" id="A0A3E3ISR9"/>
<dbReference type="PANTHER" id="PTHR30461">
    <property type="entry name" value="DNA-INVERTASE FROM LAMBDOID PROPHAGE"/>
    <property type="match status" value="1"/>
</dbReference>
<dbReference type="EMBL" id="QXWZ01000018">
    <property type="protein sequence ID" value="NBI79302.1"/>
    <property type="molecule type" value="Genomic_DNA"/>
</dbReference>
<dbReference type="Proteomes" id="UP000260828">
    <property type="component" value="Unassembled WGS sequence"/>
</dbReference>
<evidence type="ECO:0000313" key="7">
    <source>
        <dbReference type="Proteomes" id="UP000446348"/>
    </source>
</evidence>
<dbReference type="InterPro" id="IPR011109">
    <property type="entry name" value="DNA_bind_recombinase_dom"/>
</dbReference>
<dbReference type="PANTHER" id="PTHR30461:SF23">
    <property type="entry name" value="DNA RECOMBINASE-RELATED"/>
    <property type="match status" value="1"/>
</dbReference>
<dbReference type="Pfam" id="PF13408">
    <property type="entry name" value="Zn_ribbon_recom"/>
    <property type="match status" value="1"/>
</dbReference>
<dbReference type="SMART" id="SM00857">
    <property type="entry name" value="Resolvase"/>
    <property type="match status" value="1"/>
</dbReference>
<dbReference type="Gene3D" id="3.40.50.1390">
    <property type="entry name" value="Resolvase, N-terminal catalytic domain"/>
    <property type="match status" value="1"/>
</dbReference>
<dbReference type="Proteomes" id="UP000446348">
    <property type="component" value="Unassembled WGS sequence"/>
</dbReference>
<dbReference type="InterPro" id="IPR006119">
    <property type="entry name" value="Resolv_N"/>
</dbReference>
<dbReference type="OrthoDB" id="9784557at2"/>
<dbReference type="InterPro" id="IPR038109">
    <property type="entry name" value="DNA_bind_recomb_sf"/>
</dbReference>
<dbReference type="Pfam" id="PF07508">
    <property type="entry name" value="Recombinase"/>
    <property type="match status" value="1"/>
</dbReference>
<dbReference type="PROSITE" id="PS51736">
    <property type="entry name" value="RECOMBINASES_3"/>
    <property type="match status" value="1"/>
</dbReference>
<sequence>MARKSRVITENEKKETVKVFVWKIGIYIRLSKEDLRNNDESESVTNQRKINLEFVEEKFADEKYIIYDIYIDDGRSGTTEDTRPDFQRLSKDIREGNVNCVVCKTLARAFRNYADQGKFLEQYLPTYGCRFIAFGNPYVDTFANPDCMQNMEIPINGLMNDRYAARTSEDVRRTFRTKRNKGEFIGAFAPFGYLKNPENKNAFIIDEEAAETVKEIFEKYLDGMSKLAIVRYLNDHCIPCPTVYKQKHLGMKYQNPHSDPAKNPLWSERTVGEILKNRMYCGDMVQGRYRIKSYKVHIQEQVPEDEWFIKENTHEPIIERETFEKVQRLLQKDTRTSPKKNTLYLFSGFLRCADCQKAMIRSEVKGHVYYYCSTYKSRSKNACTKHTIQHERLEAAVLFAIQQYVYLAIDYTKTIEQINRAPIVKSQDKKLAEAISQKERELTKVIRYKQAIYQDWKDNEISQTDYRRMREDYEEQEREINEKLKKLQDERAEQEQGVDTENPFLVAFRKYENITTLSREVLIELVDSIVVHEGSNISIILRFADELRRVQEFIEANTHSEAV</sequence>
<accession>A0A3E3ISR9</accession>
<evidence type="ECO:0000259" key="3">
    <source>
        <dbReference type="PROSITE" id="PS51737"/>
    </source>
</evidence>
<dbReference type="SUPFAM" id="SSF53041">
    <property type="entry name" value="Resolvase-like"/>
    <property type="match status" value="1"/>
</dbReference>
<feature type="coiled-coil region" evidence="1">
    <location>
        <begin position="459"/>
        <end position="497"/>
    </location>
</feature>
<evidence type="ECO:0000256" key="1">
    <source>
        <dbReference type="SAM" id="Coils"/>
    </source>
</evidence>
<protein>
    <submittedName>
        <fullName evidence="5">DUF4368 domain-containing protein</fullName>
    </submittedName>
</protein>
<feature type="domain" description="Resolvase/invertase-type recombinase catalytic" evidence="2">
    <location>
        <begin position="23"/>
        <end position="182"/>
    </location>
</feature>
<evidence type="ECO:0000313" key="4">
    <source>
        <dbReference type="EMBL" id="NBI79302.1"/>
    </source>
</evidence>
<dbReference type="InterPro" id="IPR036162">
    <property type="entry name" value="Resolvase-like_N_sf"/>
</dbReference>
<evidence type="ECO:0000259" key="2">
    <source>
        <dbReference type="PROSITE" id="PS51736"/>
    </source>
</evidence>
<dbReference type="InterPro" id="IPR050639">
    <property type="entry name" value="SSR_resolvase"/>
</dbReference>
<dbReference type="GO" id="GO:0003677">
    <property type="term" value="F:DNA binding"/>
    <property type="evidence" value="ECO:0007669"/>
    <property type="project" value="InterPro"/>
</dbReference>
<proteinExistence type="predicted"/>
<reference evidence="4 7" key="2">
    <citation type="submission" date="2018-08" db="EMBL/GenBank/DDBJ databases">
        <title>Murine metabolic-syndrome-specific gut microbial biobank.</title>
        <authorList>
            <person name="Liu C."/>
        </authorList>
    </citation>
    <scope>NUCLEOTIDE SEQUENCE [LARGE SCALE GENOMIC DNA]</scope>
    <source>
        <strain evidence="4 7">X69</strain>
    </source>
</reference>
<name>A0A3E3ISR9_9FIRM</name>
<feature type="domain" description="Recombinase" evidence="3">
    <location>
        <begin position="190"/>
        <end position="336"/>
    </location>
</feature>
<comment type="caution">
    <text evidence="5">The sequence shown here is derived from an EMBL/GenBank/DDBJ whole genome shotgun (WGS) entry which is preliminary data.</text>
</comment>
<dbReference type="GeneID" id="97205282"/>